<dbReference type="Pfam" id="PF15035">
    <property type="entry name" value="Rootletin"/>
    <property type="match status" value="2"/>
</dbReference>
<evidence type="ECO:0000256" key="4">
    <source>
        <dbReference type="SAM" id="Phobius"/>
    </source>
</evidence>
<feature type="compositionally biased region" description="Basic and acidic residues" evidence="3">
    <location>
        <begin position="1763"/>
        <end position="1795"/>
    </location>
</feature>
<dbReference type="PANTHER" id="PTHR23159:SF1">
    <property type="entry name" value="CENTROSOME-ASSOCIATED PROTEIN CEP250"/>
    <property type="match status" value="1"/>
</dbReference>
<feature type="region of interest" description="Disordered" evidence="3">
    <location>
        <begin position="1758"/>
        <end position="1795"/>
    </location>
</feature>
<feature type="coiled-coil region" evidence="2">
    <location>
        <begin position="1177"/>
        <end position="1218"/>
    </location>
</feature>
<reference evidence="6" key="1">
    <citation type="submission" date="2025-08" db="UniProtKB">
        <authorList>
            <consortium name="Ensembl"/>
        </authorList>
    </citation>
    <scope>IDENTIFICATION</scope>
</reference>
<feature type="coiled-coil region" evidence="2">
    <location>
        <begin position="1250"/>
        <end position="1541"/>
    </location>
</feature>
<evidence type="ECO:0000256" key="3">
    <source>
        <dbReference type="SAM" id="MobiDB-lite"/>
    </source>
</evidence>
<feature type="coiled-coil region" evidence="2">
    <location>
        <begin position="942"/>
        <end position="1081"/>
    </location>
</feature>
<feature type="coiled-coil region" evidence="2">
    <location>
        <begin position="1797"/>
        <end position="1831"/>
    </location>
</feature>
<keyword evidence="4" id="KW-0472">Membrane</keyword>
<reference evidence="6" key="2">
    <citation type="submission" date="2025-09" db="UniProtKB">
        <authorList>
            <consortium name="Ensembl"/>
        </authorList>
    </citation>
    <scope>IDENTIFICATION</scope>
</reference>
<accession>A0A8D2Q755</accession>
<evidence type="ECO:0000313" key="7">
    <source>
        <dbReference type="Proteomes" id="UP000694545"/>
    </source>
</evidence>
<keyword evidence="4" id="KW-1133">Transmembrane helix</keyword>
<feature type="coiled-coil region" evidence="2">
    <location>
        <begin position="353"/>
        <end position="643"/>
    </location>
</feature>
<evidence type="ECO:0000256" key="1">
    <source>
        <dbReference type="ARBA" id="ARBA00023054"/>
    </source>
</evidence>
<dbReference type="Proteomes" id="UP000694545">
    <property type="component" value="Unplaced"/>
</dbReference>
<keyword evidence="1 2" id="KW-0175">Coiled coil</keyword>
<keyword evidence="4" id="KW-0812">Transmembrane</keyword>
<keyword evidence="7" id="KW-1185">Reference proteome</keyword>
<feature type="domain" description="Rootletin-like coiled-coil" evidence="5">
    <location>
        <begin position="38"/>
        <end position="79"/>
    </location>
</feature>
<feature type="domain" description="Rootletin-like coiled-coil" evidence="5">
    <location>
        <begin position="92"/>
        <end position="195"/>
    </location>
</feature>
<feature type="coiled-coil region" evidence="2">
    <location>
        <begin position="1982"/>
        <end position="2009"/>
    </location>
</feature>
<dbReference type="GO" id="GO:0005813">
    <property type="term" value="C:centrosome"/>
    <property type="evidence" value="ECO:0007669"/>
    <property type="project" value="TreeGrafter"/>
</dbReference>
<dbReference type="GO" id="GO:0005814">
    <property type="term" value="C:centriole"/>
    <property type="evidence" value="ECO:0007669"/>
    <property type="project" value="TreeGrafter"/>
</dbReference>
<feature type="region of interest" description="Disordered" evidence="3">
    <location>
        <begin position="843"/>
        <end position="879"/>
    </location>
</feature>
<name>A0A8D2Q755_VARKO</name>
<dbReference type="OMA" id="DQDLRHQ"/>
<protein>
    <submittedName>
        <fullName evidence="6">Centrosomal protein 250</fullName>
    </submittedName>
</protein>
<dbReference type="Ensembl" id="ENSVKKT00000024372.1">
    <property type="protein sequence ID" value="ENSVKKP00000023787.1"/>
    <property type="gene ID" value="ENSVKKG00000015616.1"/>
</dbReference>
<sequence length="2110" mass="247887">SEKILPGNSMKAQTFHLLPDEQLVALHQQLAESQSSYRHKLQSSHEAQQRQAVLVQKLQAKVLQYRNWCKELEQRLEASKVRFKENVFILYFRCENLAGLNILLQEHLDKANKVNGALREDVSKLVADWTKAREELDYKENEWHKEREFFESYMRAEHDRILGIWRQVVTLHRYFMEMKTAVDRDLSELKAEQVKLCGSILVSCFRLSSDMQLCETSSLRSPALKSEHQKQQQLYTMPQKMDRDKEIYQQTQAIVSLHVKGGLAKEDLQNRILMFFLANYLCLYIITLQSPATFALRANSSLVLSVHNNSSVSMLWSHFSPHHYGFLPPPFWQHLKQQLLASQNSVSTLAKQQEQQEQHCNFLRQRLEQLEGERDALTNQLQHLQSTVETYHSDHAALDKSRKELQQQVEVMEEEVRHLRQSNTELQLKGDLMDGEKEERKQELERMLREREYIQEDRNTLEEKHSLLRNELIAMREALEKSQLEGDLAKQEKHEIASALEQAEQSLAKLSSAYNKLKTETADLHDTAAKMGALNEALTLDKVGLNQLILKLEQENQTLLDKVDCLERVRTSSQKKLHQTEKINEELYAEKFRLEQLLQKAEELQENLKDQLRGLQDEQKETYEKLSQAYHQHETANTNLEKAHQESSCLGEVLTKVSKEKELLMHEKATLEVRLGYIERERLSLTEQVEEFRSTKDILESSLFQAQQQVSQLEVTTGQLEMKVQAISQAKEVIQGEVKCLSMELEAAKSKVEQEKEEKAQQLLQAEQKYQETLNQCQIKVLEGAQLQKMLESERKQHKDIVQQNIELQSQKEEMEHKNAELQGELQGKQKEVEEKHAALQALEKQQSQWEEAERQNSEQHSALQRQWEETKQQNKQLQNQLRETELKNGELKHQRDEAERQNVQLKAVLQKQQEETKRENAMLLSNWKEVQQGYCELQSWKEKTEHQNAELQALLHSQQEELENQNMELQTKQKEMEHQNTVLQKLKKEQSQWKEVECQNAELKETLQALDFLHIPVCLQAMLLSLQMQSLKQLMAEKEAAFRDHEMQLTQDLEESHANEQSLKDSMQRMEAEVSRLRLSLCNTESRADALASECQRTRSARWEAQSQLTKLCSVLQNMLCNRTEAKLEHRGQGDTNMWSSFPLICGKWIFCFIVPRSCWSFLPLLAPMRPLFYSQDEMKKNFEKLKHELSEKEAERDRLSAKAQELQKWLNQIQEELQTTLSTLRSKHEEVETLQQETSVGKTLQEDLNCLTAMLEKREEEIKSQLQQIQDLEMHRELQNAAVEHLTKDLENQGLETESQKRQIEELRKENEVKEVAVERLNQDLEEMLQNMNSQEEKIQKLEELTQNQRTVMEKLTLNLEEKVKEIKIKEERIKILEENESLQIGALLKDLGDLKVQLDEKDWELASLKQLLQEREEQGVKCEKALHGSLEHMNTILQDKEKEVESYREQITSFQQDEAQRENHLHELHEKLRQMAVTLTQRDQELESQKQQVREIEGEMKTEVKALHELIAITQQSLEEKNKELEFQNKCEEEVERQIRVLLGDVQCYTEVMKERDGHAELQKEQISPLKEHVLKETIIDVLEQLRVMLRGREKEIESLERQKEENEEEKKKLVREMQTNLQEAKQALQNKERQLESLKKENCQLQQQEEKAVVETKSILEKLEFTRASLQDKDKEIESLREQIKELSREKEEELSRVASLQQDLHRINELMTEKEEELHKQAKQMCTYQAKVEATLAESQAWQNRANQLEGVLKKKKQESENKDEQIKQDETPPREREEFLEGSKERGNQMKFEYERQQKQMENEIKVLQENIQHLQHVLKKKDEEAEWQGGKIEQLQETVRGNEKELLTCSEKLKEEEKIVKSMSLQEKDQKVKRQELDLVTTVLKQTESGEIEWRERAQKLSLSLAQSEAALRVLREEMVIVQNMVSERDRDRLHLQVSILVFLFLKALVPTYPVLFFFIIQALQKGKLTWVAERRCLYRRLQLLQQAVAKLENDKYGLEQHNTQLRDALEQVCVLQKQLSLERKQKQDYIDCYTKTNQELSGLRQELSDSLAAVAREPEATILESETRKLDETLNHSLQLTAGSWDNLLSGKHTISSTHKKV</sequence>
<evidence type="ECO:0000313" key="6">
    <source>
        <dbReference type="Ensembl" id="ENSVKKP00000023787.1"/>
    </source>
</evidence>
<dbReference type="PANTHER" id="PTHR23159">
    <property type="entry name" value="CENTROSOMAL PROTEIN 2"/>
    <property type="match status" value="1"/>
</dbReference>
<proteinExistence type="predicted"/>
<feature type="transmembrane region" description="Helical" evidence="4">
    <location>
        <begin position="1945"/>
        <end position="1968"/>
    </location>
</feature>
<dbReference type="GO" id="GO:0060271">
    <property type="term" value="P:cilium assembly"/>
    <property type="evidence" value="ECO:0007669"/>
    <property type="project" value="TreeGrafter"/>
</dbReference>
<evidence type="ECO:0000256" key="2">
    <source>
        <dbReference type="SAM" id="Coils"/>
    </source>
</evidence>
<organism evidence="6 7">
    <name type="scientific">Varanus komodoensis</name>
    <name type="common">Komodo dragon</name>
    <dbReference type="NCBI Taxonomy" id="61221"/>
    <lineage>
        <taxon>Eukaryota</taxon>
        <taxon>Metazoa</taxon>
        <taxon>Chordata</taxon>
        <taxon>Craniata</taxon>
        <taxon>Vertebrata</taxon>
        <taxon>Euteleostomi</taxon>
        <taxon>Lepidosauria</taxon>
        <taxon>Squamata</taxon>
        <taxon>Bifurcata</taxon>
        <taxon>Unidentata</taxon>
        <taxon>Episquamata</taxon>
        <taxon>Toxicofera</taxon>
        <taxon>Anguimorpha</taxon>
        <taxon>Paleoanguimorpha</taxon>
        <taxon>Varanoidea</taxon>
        <taxon>Varanidae</taxon>
        <taxon>Varanus</taxon>
    </lineage>
</organism>
<dbReference type="InterPro" id="IPR055167">
    <property type="entry name" value="Rootletin-like_CC"/>
</dbReference>
<evidence type="ECO:0000259" key="5">
    <source>
        <dbReference type="Pfam" id="PF15035"/>
    </source>
</evidence>